<feature type="region of interest" description="Disordered" evidence="1">
    <location>
        <begin position="366"/>
        <end position="442"/>
    </location>
</feature>
<sequence>MQQASVGGGCDEDSGAASPPATRSPASFAIKSEPVADKNDGGVRVKVEMPEPTEAAGSAVEVKGEPREDYQQRQLNSNDGYHYERNDKKPGYMPDSAPGQCQQPHQGYRPVPLPPNSFGFPPFYGHHHHHPAMMPGSFPGGGGRPSPDGSIGDRLKIAGDAHEQTVAAVASAAAAAAASLVDRHVAAYGRMPPPIPSGGFLQEHHHRYDAGDFQHANPAAMPYPGFRPTMSRSPYGNHQNNSAYGRSAGGSGSGHYHPARQRKWSGAAFRGLHPPMPWPTWFFRPDLPLGAPLPTSHVPNSSNVPTSSPLPSRTHLDVPKGPEPPSNSNKVHGQTPTICTLAQEDGRLGKQHIKTMGAVSTSAAVTTAADDASFERENDEFRRSGNRSKGASIDDDGHECHEGTAIGSRRGQRRKPRRGMASPFEEGLFVEQTENAGEASVE</sequence>
<feature type="compositionally biased region" description="Basic and acidic residues" evidence="1">
    <location>
        <begin position="81"/>
        <end position="90"/>
    </location>
</feature>
<dbReference type="InParanoid" id="E2C506"/>
<feature type="compositionally biased region" description="Low complexity" evidence="1">
    <location>
        <begin position="296"/>
        <end position="312"/>
    </location>
</feature>
<feature type="compositionally biased region" description="Low complexity" evidence="1">
    <location>
        <begin position="16"/>
        <end position="29"/>
    </location>
</feature>
<feature type="compositionally biased region" description="Basic and acidic residues" evidence="1">
    <location>
        <begin position="34"/>
        <end position="49"/>
    </location>
</feature>
<dbReference type="Proteomes" id="UP000008237">
    <property type="component" value="Unassembled WGS sequence"/>
</dbReference>
<dbReference type="OrthoDB" id="7616322at2759"/>
<organism evidence="3">
    <name type="scientific">Harpegnathos saltator</name>
    <name type="common">Jerdon's jumping ant</name>
    <dbReference type="NCBI Taxonomy" id="610380"/>
    <lineage>
        <taxon>Eukaryota</taxon>
        <taxon>Metazoa</taxon>
        <taxon>Ecdysozoa</taxon>
        <taxon>Arthropoda</taxon>
        <taxon>Hexapoda</taxon>
        <taxon>Insecta</taxon>
        <taxon>Pterygota</taxon>
        <taxon>Neoptera</taxon>
        <taxon>Endopterygota</taxon>
        <taxon>Hymenoptera</taxon>
        <taxon>Apocrita</taxon>
        <taxon>Aculeata</taxon>
        <taxon>Formicoidea</taxon>
        <taxon>Formicidae</taxon>
        <taxon>Ponerinae</taxon>
        <taxon>Ponerini</taxon>
        <taxon>Harpegnathos</taxon>
    </lineage>
</organism>
<protein>
    <submittedName>
        <fullName evidence="2">Uncharacterized protein</fullName>
    </submittedName>
</protein>
<feature type="compositionally biased region" description="Polar residues" evidence="1">
    <location>
        <begin position="326"/>
        <end position="335"/>
    </location>
</feature>
<feature type="compositionally biased region" description="Basic and acidic residues" evidence="1">
    <location>
        <begin position="62"/>
        <end position="71"/>
    </location>
</feature>
<proteinExistence type="predicted"/>
<evidence type="ECO:0000256" key="1">
    <source>
        <dbReference type="SAM" id="MobiDB-lite"/>
    </source>
</evidence>
<gene>
    <name evidence="2" type="ORF">EAI_02449</name>
</gene>
<dbReference type="EMBL" id="GL452712">
    <property type="protein sequence ID" value="EFN76987.1"/>
    <property type="molecule type" value="Genomic_DNA"/>
</dbReference>
<feature type="region of interest" description="Disordered" evidence="1">
    <location>
        <begin position="221"/>
        <end position="259"/>
    </location>
</feature>
<feature type="compositionally biased region" description="Polar residues" evidence="1">
    <location>
        <begin position="230"/>
        <end position="241"/>
    </location>
</feature>
<dbReference type="AlphaFoldDB" id="E2C506"/>
<evidence type="ECO:0000313" key="3">
    <source>
        <dbReference type="Proteomes" id="UP000008237"/>
    </source>
</evidence>
<keyword evidence="3" id="KW-1185">Reference proteome</keyword>
<accession>E2C506</accession>
<feature type="compositionally biased region" description="Basic and acidic residues" evidence="1">
    <location>
        <begin position="373"/>
        <end position="383"/>
    </location>
</feature>
<reference evidence="2 3" key="1">
    <citation type="journal article" date="2010" name="Science">
        <title>Genomic comparison of the ants Camponotus floridanus and Harpegnathos saltator.</title>
        <authorList>
            <person name="Bonasio R."/>
            <person name="Zhang G."/>
            <person name="Ye C."/>
            <person name="Mutti N.S."/>
            <person name="Fang X."/>
            <person name="Qin N."/>
            <person name="Donahue G."/>
            <person name="Yang P."/>
            <person name="Li Q."/>
            <person name="Li C."/>
            <person name="Zhang P."/>
            <person name="Huang Z."/>
            <person name="Berger S.L."/>
            <person name="Reinberg D."/>
            <person name="Wang J."/>
            <person name="Liebig J."/>
        </authorList>
    </citation>
    <scope>NUCLEOTIDE SEQUENCE [LARGE SCALE GENOMIC DNA]</scope>
    <source>
        <strain evidence="2 3">R22 G/1</strain>
    </source>
</reference>
<feature type="region of interest" description="Disordered" evidence="1">
    <location>
        <begin position="1"/>
        <end position="104"/>
    </location>
</feature>
<evidence type="ECO:0000313" key="2">
    <source>
        <dbReference type="EMBL" id="EFN76987.1"/>
    </source>
</evidence>
<name>E2C506_HARSA</name>
<feature type="region of interest" description="Disordered" evidence="1">
    <location>
        <begin position="294"/>
        <end position="335"/>
    </location>
</feature>